<evidence type="ECO:0000259" key="5">
    <source>
        <dbReference type="Pfam" id="PF13817"/>
    </source>
</evidence>
<feature type="domain" description="Transposase IS66 central" evidence="2">
    <location>
        <begin position="194"/>
        <end position="481"/>
    </location>
</feature>
<dbReference type="InterPro" id="IPR004291">
    <property type="entry name" value="Transposase_IS66_central"/>
</dbReference>
<evidence type="ECO:0000313" key="6">
    <source>
        <dbReference type="EMBL" id="BAR54360.1"/>
    </source>
</evidence>
<dbReference type="InterPro" id="IPR052344">
    <property type="entry name" value="Transposase-related"/>
</dbReference>
<dbReference type="AlphaFoldDB" id="A0A0E3VSR3"/>
<sequence length="542" mass="60343">MIDLPSDRALLQQAVTALSSRLAVVSAECSTLAAERDVAIAQRDAAVQENDKLLMILSQYKRTIFGPRSETLDPGQLSLFTITAQAAGAAANDDGTGGRLPDGAEGRSKRPARRNRGRLPEHLPRIDVVIDIESHICPCCGERLHKIGETVKEAFDVIPMQYQVKRIVRPRYGCRGCRQGVLQAPAPAQAIDGGMVTEALLAHIAVMKYGYQLPLYRQEQMFAAQGITLDRQTLASWMGRAAWWLKPLHTLLRDTVMSYPRLFADETPLPVLDPGRGRTKVCQFWAIATDDRPWGGPAPPAVVYMFAEDRKAIRAKQLFGDYHGILQVDGYAAYKGLIKNGGRLVLLAFCFAHARRKFWDVHVATKSPIAAEALQRIAMFYAIEDRIRGLPAAHRAAVRQTDTRPLIEDFKPWLEARLLEVSKKSGLGKAIRYTLNHWDGLTRFIDDGRIEIDSNTVERSIKPIGLGKKNYLFAGSEGGAETWAILASLINTAKLQDIDPRHYLTDVLERIVSGRTKINQLHMLLPWNWKAERDSSLAKLAA</sequence>
<evidence type="ECO:0000259" key="2">
    <source>
        <dbReference type="Pfam" id="PF03050"/>
    </source>
</evidence>
<feature type="domain" description="Transposase TnpC homeodomain" evidence="4">
    <location>
        <begin position="53"/>
        <end position="128"/>
    </location>
</feature>
<dbReference type="Pfam" id="PF13005">
    <property type="entry name" value="zf-IS66"/>
    <property type="match status" value="1"/>
</dbReference>
<feature type="region of interest" description="Disordered" evidence="1">
    <location>
        <begin position="90"/>
        <end position="118"/>
    </location>
</feature>
<dbReference type="NCBIfam" id="NF033517">
    <property type="entry name" value="transpos_IS66"/>
    <property type="match status" value="1"/>
</dbReference>
<dbReference type="InterPro" id="IPR039552">
    <property type="entry name" value="IS66_C"/>
</dbReference>
<organism evidence="6 7">
    <name type="scientific">Bradyrhizobium diazoefficiens</name>
    <dbReference type="NCBI Taxonomy" id="1355477"/>
    <lineage>
        <taxon>Bacteria</taxon>
        <taxon>Pseudomonadati</taxon>
        <taxon>Pseudomonadota</taxon>
        <taxon>Alphaproteobacteria</taxon>
        <taxon>Hyphomicrobiales</taxon>
        <taxon>Nitrobacteraceae</taxon>
        <taxon>Bradyrhizobium</taxon>
    </lineage>
</organism>
<dbReference type="Pfam" id="PF13007">
    <property type="entry name" value="LZ_Tnp_IS66"/>
    <property type="match status" value="1"/>
</dbReference>
<proteinExistence type="predicted"/>
<feature type="domain" description="Transposase IS66 zinc-finger binding" evidence="3">
    <location>
        <begin position="136"/>
        <end position="177"/>
    </location>
</feature>
<reference evidence="6 7" key="1">
    <citation type="submission" date="2014-11" db="EMBL/GenBank/DDBJ databases">
        <title>Symbiosis island explosion on the genome of extra-slow-growing strains of soybean bradyrhizobia with massive insertion sequences.</title>
        <authorList>
            <person name="Iida T."/>
            <person name="Minamisawa K."/>
        </authorList>
    </citation>
    <scope>NUCLEOTIDE SEQUENCE [LARGE SCALE GENOMIC DNA]</scope>
    <source>
        <strain evidence="6 7">NK6</strain>
    </source>
</reference>
<evidence type="ECO:0000259" key="3">
    <source>
        <dbReference type="Pfam" id="PF13005"/>
    </source>
</evidence>
<dbReference type="Pfam" id="PF13817">
    <property type="entry name" value="DDE_Tnp_IS66_C"/>
    <property type="match status" value="1"/>
</dbReference>
<dbReference type="PANTHER" id="PTHR33678:SF1">
    <property type="entry name" value="BLL1576 PROTEIN"/>
    <property type="match status" value="1"/>
</dbReference>
<evidence type="ECO:0000259" key="4">
    <source>
        <dbReference type="Pfam" id="PF13007"/>
    </source>
</evidence>
<dbReference type="EMBL" id="AP014685">
    <property type="protein sequence ID" value="BAR54360.1"/>
    <property type="molecule type" value="Genomic_DNA"/>
</dbReference>
<feature type="domain" description="Transposase IS66 C-terminal" evidence="5">
    <location>
        <begin position="488"/>
        <end position="527"/>
    </location>
</feature>
<dbReference type="PANTHER" id="PTHR33678">
    <property type="entry name" value="BLL1576 PROTEIN"/>
    <property type="match status" value="1"/>
</dbReference>
<gene>
    <name evidence="6" type="ORF">NK6_1175</name>
</gene>
<dbReference type="Pfam" id="PF03050">
    <property type="entry name" value="DDE_Tnp_IS66"/>
    <property type="match status" value="1"/>
</dbReference>
<name>A0A0E3VSR3_9BRAD</name>
<dbReference type="InterPro" id="IPR024463">
    <property type="entry name" value="Transposase_TnpC_homeodom"/>
</dbReference>
<accession>A0A0E3VSR3</accession>
<dbReference type="InterPro" id="IPR024474">
    <property type="entry name" value="Znf_dom_IS66"/>
</dbReference>
<evidence type="ECO:0000256" key="1">
    <source>
        <dbReference type="SAM" id="MobiDB-lite"/>
    </source>
</evidence>
<protein>
    <submittedName>
        <fullName evidence="6">Putative transposase</fullName>
    </submittedName>
</protein>
<evidence type="ECO:0000313" key="7">
    <source>
        <dbReference type="Proteomes" id="UP000063308"/>
    </source>
</evidence>
<dbReference type="Proteomes" id="UP000063308">
    <property type="component" value="Chromosome"/>
</dbReference>